<reference evidence="3" key="1">
    <citation type="submission" date="2021-01" db="EMBL/GenBank/DDBJ databases">
        <title>Novel species in genus Nocardioides.</title>
        <authorList>
            <person name="Zhang G."/>
        </authorList>
    </citation>
    <scope>NUCLEOTIDE SEQUENCE</scope>
    <source>
        <strain evidence="3">Zg-536</strain>
    </source>
</reference>
<proteinExistence type="predicted"/>
<dbReference type="RefSeq" id="WP_205289757.1">
    <property type="nucleotide sequence ID" value="NZ_CP074406.1"/>
</dbReference>
<evidence type="ECO:0000313" key="3">
    <source>
        <dbReference type="EMBL" id="MBM9458454.1"/>
    </source>
</evidence>
<feature type="compositionally biased region" description="Pro residues" evidence="1">
    <location>
        <begin position="113"/>
        <end position="131"/>
    </location>
</feature>
<accession>A0A939BRB6</accession>
<feature type="compositionally biased region" description="Low complexity" evidence="1">
    <location>
        <begin position="143"/>
        <end position="169"/>
    </location>
</feature>
<evidence type="ECO:0000256" key="2">
    <source>
        <dbReference type="SAM" id="Phobius"/>
    </source>
</evidence>
<dbReference type="EMBL" id="JAERTX010000001">
    <property type="protein sequence ID" value="MBM9458454.1"/>
    <property type="molecule type" value="Genomic_DNA"/>
</dbReference>
<keyword evidence="2" id="KW-1133">Transmembrane helix</keyword>
<feature type="transmembrane region" description="Helical" evidence="2">
    <location>
        <begin position="239"/>
        <end position="257"/>
    </location>
</feature>
<feature type="region of interest" description="Disordered" evidence="1">
    <location>
        <begin position="26"/>
        <end position="203"/>
    </location>
</feature>
<evidence type="ECO:0000256" key="1">
    <source>
        <dbReference type="SAM" id="MobiDB-lite"/>
    </source>
</evidence>
<organism evidence="3 4">
    <name type="scientific">Nocardioides faecalis</name>
    <dbReference type="NCBI Taxonomy" id="2803858"/>
    <lineage>
        <taxon>Bacteria</taxon>
        <taxon>Bacillati</taxon>
        <taxon>Actinomycetota</taxon>
        <taxon>Actinomycetes</taxon>
        <taxon>Propionibacteriales</taxon>
        <taxon>Nocardioidaceae</taxon>
        <taxon>Nocardioides</taxon>
    </lineage>
</organism>
<feature type="compositionally biased region" description="Basic and acidic residues" evidence="1">
    <location>
        <begin position="132"/>
        <end position="142"/>
    </location>
</feature>
<comment type="caution">
    <text evidence="3">The sequence shown here is derived from an EMBL/GenBank/DDBJ whole genome shotgun (WGS) entry which is preliminary data.</text>
</comment>
<dbReference type="AlphaFoldDB" id="A0A939BRB6"/>
<keyword evidence="2" id="KW-0812">Transmembrane</keyword>
<sequence length="351" mass="36851">MGSDDEFGPDTEAIRAWLNKRASYAKDARVIGGGHRSAPRPTSSDRPERSSAETVTPPTLPAGAVDGTDVGRSVLAALGHDEQADPGPVQPGQVDSTTAGRSVVDALRDTSPTPDPPAPAPPAPAPAPAPAPRERARRERSSRAPQARTSTPPPSRYTASTASTSPAAPGGRGAPPQAPVGSGSRWTEPDEHRYSEDAGTDADFPARGRARLVLSLILLAALAGTAVAGYVAYQDRTVAAIGLAGTLGFLSLVVWAVRTGCTTTKLTLRRGQLSIERGGHTEVVDIANPYHAVAIVGEPGHRRWTVLIERAGQPLIVISSAMVDPYWFTGLLYRIRPELRPDAQPHPAERG</sequence>
<feature type="compositionally biased region" description="Basic and acidic residues" evidence="1">
    <location>
        <begin position="187"/>
        <end position="196"/>
    </location>
</feature>
<feature type="transmembrane region" description="Helical" evidence="2">
    <location>
        <begin position="212"/>
        <end position="233"/>
    </location>
</feature>
<name>A0A939BRB6_9ACTN</name>
<protein>
    <submittedName>
        <fullName evidence="3">Uncharacterized protein</fullName>
    </submittedName>
</protein>
<gene>
    <name evidence="3" type="ORF">JK386_00900</name>
</gene>
<evidence type="ECO:0000313" key="4">
    <source>
        <dbReference type="Proteomes" id="UP000663791"/>
    </source>
</evidence>
<keyword evidence="4" id="KW-1185">Reference proteome</keyword>
<dbReference type="Proteomes" id="UP000663791">
    <property type="component" value="Unassembled WGS sequence"/>
</dbReference>
<keyword evidence="2" id="KW-0472">Membrane</keyword>